<feature type="region of interest" description="Disordered" evidence="9">
    <location>
        <begin position="258"/>
        <end position="278"/>
    </location>
</feature>
<feature type="compositionally biased region" description="Polar residues" evidence="9">
    <location>
        <begin position="176"/>
        <end position="186"/>
    </location>
</feature>
<feature type="region of interest" description="Disordered" evidence="9">
    <location>
        <begin position="160"/>
        <end position="221"/>
    </location>
</feature>
<dbReference type="PANTHER" id="PTHR46463:SF16">
    <property type="entry name" value="E3 UBIQUITIN-PROTEIN LIGASE RHF1A"/>
    <property type="match status" value="1"/>
</dbReference>
<accession>A0A8B8PMV1</accession>
<evidence type="ECO:0000259" key="10">
    <source>
        <dbReference type="PROSITE" id="PS50089"/>
    </source>
</evidence>
<evidence type="ECO:0000256" key="7">
    <source>
        <dbReference type="ARBA" id="ARBA00022833"/>
    </source>
</evidence>
<keyword evidence="6" id="KW-0833">Ubl conjugation pathway</keyword>
<feature type="domain" description="RING-type" evidence="10">
    <location>
        <begin position="46"/>
        <end position="86"/>
    </location>
</feature>
<dbReference type="KEGG" id="rarg:115744867"/>
<evidence type="ECO:0000256" key="8">
    <source>
        <dbReference type="PROSITE-ProRule" id="PRU00175"/>
    </source>
</evidence>
<feature type="compositionally biased region" description="Polar residues" evidence="9">
    <location>
        <begin position="207"/>
        <end position="217"/>
    </location>
</feature>
<dbReference type="GO" id="GO:0008270">
    <property type="term" value="F:zinc ion binding"/>
    <property type="evidence" value="ECO:0007669"/>
    <property type="project" value="UniProtKB-KW"/>
</dbReference>
<keyword evidence="11" id="KW-1185">Reference proteome</keyword>
<feature type="region of interest" description="Disordered" evidence="9">
    <location>
        <begin position="103"/>
        <end position="122"/>
    </location>
</feature>
<protein>
    <recommendedName>
        <fullName evidence="2">RING-type E3 ubiquitin transferase</fullName>
        <ecNumber evidence="2">2.3.2.27</ecNumber>
    </recommendedName>
</protein>
<proteinExistence type="predicted"/>
<dbReference type="Pfam" id="PF13639">
    <property type="entry name" value="zf-RING_2"/>
    <property type="match status" value="1"/>
</dbReference>
<feature type="compositionally biased region" description="Low complexity" evidence="9">
    <location>
        <begin position="260"/>
        <end position="278"/>
    </location>
</feature>
<gene>
    <name evidence="12 13" type="primary">LOC115744867</name>
</gene>
<evidence type="ECO:0000256" key="6">
    <source>
        <dbReference type="ARBA" id="ARBA00022786"/>
    </source>
</evidence>
<sequence length="411" mass="44622">MTSAPMANFASFPSSLEKPTSFTASSSSAPAAGGGGGDDDVFEDGCSICLECFTSQDPATVTTCNHEYHLQCILEWSQRSKECPICWQLLSLKDPGSQELLSAVEQERKRRSRSRSTTSPTTVISFHEDFGIGHDLSSQDVSDIDERVLQHLAAAVSRAHYLHRRERQRPSGLGSSGTRVSSSPDNSPRMRHSHQENTEGQEGFIVESSSSDLTSGTPICLNIRPQSPMSLPIANMAPSAAVNRGTFGSRVLHSQIQFNSHQSPQEPSPPEISSFSESLKSKFSSATARYKESISKGTRGLKEKILARNSSVKELSKGVQREMSAGIAGVARIIERLDLTPKRSGTSASVPGHVAVSSDFSTREKSSLEDLLSQSFRDGTERVHNVSPDAELHDMGNIPGRLEVIPTQERH</sequence>
<reference evidence="12" key="1">
    <citation type="submission" date="2025-04" db="UniProtKB">
        <authorList>
            <consortium name="RefSeq"/>
        </authorList>
    </citation>
    <scope>IDENTIFICATION</scope>
    <source>
        <tissue evidence="13">Leaf</tissue>
    </source>
</reference>
<dbReference type="SMART" id="SM00184">
    <property type="entry name" value="RING"/>
    <property type="match status" value="1"/>
</dbReference>
<evidence type="ECO:0000256" key="2">
    <source>
        <dbReference type="ARBA" id="ARBA00012483"/>
    </source>
</evidence>
<keyword evidence="3" id="KW-0808">Transferase</keyword>
<dbReference type="InterPro" id="IPR013083">
    <property type="entry name" value="Znf_RING/FYVE/PHD"/>
</dbReference>
<name>A0A8B8PMV1_9MYRT</name>
<dbReference type="AlphaFoldDB" id="A0A8B8PMV1"/>
<evidence type="ECO:0000256" key="4">
    <source>
        <dbReference type="ARBA" id="ARBA00022723"/>
    </source>
</evidence>
<evidence type="ECO:0000313" key="11">
    <source>
        <dbReference type="Proteomes" id="UP000827889"/>
    </source>
</evidence>
<organism evidence="11 12">
    <name type="scientific">Rhodamnia argentea</name>
    <dbReference type="NCBI Taxonomy" id="178133"/>
    <lineage>
        <taxon>Eukaryota</taxon>
        <taxon>Viridiplantae</taxon>
        <taxon>Streptophyta</taxon>
        <taxon>Embryophyta</taxon>
        <taxon>Tracheophyta</taxon>
        <taxon>Spermatophyta</taxon>
        <taxon>Magnoliopsida</taxon>
        <taxon>eudicotyledons</taxon>
        <taxon>Gunneridae</taxon>
        <taxon>Pentapetalae</taxon>
        <taxon>rosids</taxon>
        <taxon>malvids</taxon>
        <taxon>Myrtales</taxon>
        <taxon>Myrtaceae</taxon>
        <taxon>Myrtoideae</taxon>
        <taxon>Myrteae</taxon>
        <taxon>Australasian group</taxon>
        <taxon>Rhodamnia</taxon>
    </lineage>
</organism>
<evidence type="ECO:0000313" key="13">
    <source>
        <dbReference type="RefSeq" id="XP_048136883.1"/>
    </source>
</evidence>
<dbReference type="GeneID" id="115744867"/>
<dbReference type="PROSITE" id="PS50089">
    <property type="entry name" value="ZF_RING_2"/>
    <property type="match status" value="1"/>
</dbReference>
<evidence type="ECO:0000256" key="9">
    <source>
        <dbReference type="SAM" id="MobiDB-lite"/>
    </source>
</evidence>
<dbReference type="SUPFAM" id="SSF57850">
    <property type="entry name" value="RING/U-box"/>
    <property type="match status" value="1"/>
</dbReference>
<evidence type="ECO:0000256" key="5">
    <source>
        <dbReference type="ARBA" id="ARBA00022771"/>
    </source>
</evidence>
<dbReference type="EC" id="2.3.2.27" evidence="2"/>
<dbReference type="InterPro" id="IPR001841">
    <property type="entry name" value="Znf_RING"/>
</dbReference>
<keyword evidence="7" id="KW-0862">Zinc</keyword>
<dbReference type="RefSeq" id="XP_048136883.1">
    <property type="nucleotide sequence ID" value="XM_048280926.1"/>
</dbReference>
<keyword evidence="5 8" id="KW-0863">Zinc-finger</keyword>
<evidence type="ECO:0000313" key="12">
    <source>
        <dbReference type="RefSeq" id="XP_030536115.1"/>
    </source>
</evidence>
<comment type="catalytic activity">
    <reaction evidence="1">
        <text>S-ubiquitinyl-[E2 ubiquitin-conjugating enzyme]-L-cysteine + [acceptor protein]-L-lysine = [E2 ubiquitin-conjugating enzyme]-L-cysteine + N(6)-ubiquitinyl-[acceptor protein]-L-lysine.</text>
        <dbReference type="EC" id="2.3.2.27"/>
    </reaction>
</comment>
<dbReference type="RefSeq" id="XP_030536115.1">
    <property type="nucleotide sequence ID" value="XM_030680255.1"/>
</dbReference>
<dbReference type="OrthoDB" id="8062037at2759"/>
<evidence type="ECO:0000256" key="3">
    <source>
        <dbReference type="ARBA" id="ARBA00022679"/>
    </source>
</evidence>
<dbReference type="Proteomes" id="UP000827889">
    <property type="component" value="Chromosome 6"/>
</dbReference>
<keyword evidence="4" id="KW-0479">Metal-binding</keyword>
<evidence type="ECO:0000256" key="1">
    <source>
        <dbReference type="ARBA" id="ARBA00000900"/>
    </source>
</evidence>
<dbReference type="GO" id="GO:0061630">
    <property type="term" value="F:ubiquitin protein ligase activity"/>
    <property type="evidence" value="ECO:0007669"/>
    <property type="project" value="UniProtKB-EC"/>
</dbReference>
<dbReference type="Gene3D" id="3.30.40.10">
    <property type="entry name" value="Zinc/RING finger domain, C3HC4 (zinc finger)"/>
    <property type="match status" value="1"/>
</dbReference>
<dbReference type="PANTHER" id="PTHR46463">
    <property type="entry name" value="ZINC FINGER, RING/FYVE/PHD-TYPE"/>
    <property type="match status" value="1"/>
</dbReference>